<reference evidence="5 6" key="1">
    <citation type="submission" date="2020-06" db="EMBL/GenBank/DDBJ databases">
        <authorList>
            <consortium name="Wellcome Sanger Institute Data Sharing"/>
        </authorList>
    </citation>
    <scope>NUCLEOTIDE SEQUENCE [LARGE SCALE GENOMIC DNA]</scope>
</reference>
<dbReference type="PROSITE" id="PS51897">
    <property type="entry name" value="ANNEXIN_2"/>
    <property type="match status" value="2"/>
</dbReference>
<evidence type="ECO:0000256" key="3">
    <source>
        <dbReference type="ARBA" id="ARBA00023216"/>
    </source>
</evidence>
<dbReference type="InterPro" id="IPR018502">
    <property type="entry name" value="Annexin_repeat"/>
</dbReference>
<dbReference type="InterPro" id="IPR001464">
    <property type="entry name" value="Annexin"/>
</dbReference>
<dbReference type="GO" id="GO:0001786">
    <property type="term" value="F:phosphatidylserine binding"/>
    <property type="evidence" value="ECO:0007669"/>
    <property type="project" value="TreeGrafter"/>
</dbReference>
<gene>
    <name evidence="5" type="primary">anxa14</name>
</gene>
<dbReference type="GO" id="GO:0005544">
    <property type="term" value="F:calcium-dependent phospholipid binding"/>
    <property type="evidence" value="ECO:0007669"/>
    <property type="project" value="UniProtKB-KW"/>
</dbReference>
<evidence type="ECO:0000313" key="5">
    <source>
        <dbReference type="Ensembl" id="ENSDCDP00010059583.1"/>
    </source>
</evidence>
<keyword evidence="4" id="KW-0106">Calcium</keyword>
<accession>A0AAY4EQD3</accession>
<keyword evidence="6" id="KW-1185">Reference proteome</keyword>
<dbReference type="InterPro" id="IPR037104">
    <property type="entry name" value="Annexin_sf"/>
</dbReference>
<dbReference type="PRINTS" id="PR00196">
    <property type="entry name" value="ANNEXIN"/>
</dbReference>
<dbReference type="GO" id="GO:0005509">
    <property type="term" value="F:calcium ion binding"/>
    <property type="evidence" value="ECO:0007669"/>
    <property type="project" value="InterPro"/>
</dbReference>
<keyword evidence="2 4" id="KW-0677">Repeat</keyword>
<proteinExistence type="inferred from homology"/>
<dbReference type="FunFam" id="1.10.220.10:FF:000003">
    <property type="entry name" value="Annexin"/>
    <property type="match status" value="1"/>
</dbReference>
<sequence>MSWGTLGSLRPSPNFQAGRDVERIQDALAQKDAGSLVRILTNRNNAQRQDIMRIFSSATQKDLKAELKTVVSGDLETLMLNLMMTPEQFDAQRLRRAMEGLGTDEETVLEVLCTRTPEQLRKVTAAYKTQYNRDLEKDLISETSGDFTKLLLALLKLLKFIPILYVFQHLSKELSNKKSDSAPWIEILTTKNPQHLANVMDTLEAERDQRVDEALQKHFGGLLSGDLKLGLKTVCLPHAYMFVCVCVCTQGGVVQDVLVSHCEEDLLRIRVAYLKETGTSLYSSLQKHFKGDVQTVLLALCGAED</sequence>
<dbReference type="SUPFAM" id="SSF47874">
    <property type="entry name" value="Annexin"/>
    <property type="match status" value="1"/>
</dbReference>
<dbReference type="GeneTree" id="ENSGT00940000166692"/>
<keyword evidence="3 4" id="KW-0041">Annexin</keyword>
<dbReference type="GO" id="GO:0005886">
    <property type="term" value="C:plasma membrane"/>
    <property type="evidence" value="ECO:0007669"/>
    <property type="project" value="TreeGrafter"/>
</dbReference>
<comment type="domain">
    <text evidence="4">A pair of annexin repeats may form one binding site for calcium and phospholipid.</text>
</comment>
<comment type="similarity">
    <text evidence="1 4">Belongs to the annexin family.</text>
</comment>
<dbReference type="GO" id="GO:0005634">
    <property type="term" value="C:nucleus"/>
    <property type="evidence" value="ECO:0007669"/>
    <property type="project" value="TreeGrafter"/>
</dbReference>
<protein>
    <recommendedName>
        <fullName evidence="4">Annexin</fullName>
    </recommendedName>
</protein>
<dbReference type="GO" id="GO:0012506">
    <property type="term" value="C:vesicle membrane"/>
    <property type="evidence" value="ECO:0007669"/>
    <property type="project" value="TreeGrafter"/>
</dbReference>
<evidence type="ECO:0000256" key="4">
    <source>
        <dbReference type="RuleBase" id="RU003540"/>
    </source>
</evidence>
<dbReference type="PANTHER" id="PTHR10502">
    <property type="entry name" value="ANNEXIN"/>
    <property type="match status" value="1"/>
</dbReference>
<keyword evidence="4" id="KW-0111">Calcium/phospholipid-binding</keyword>
<dbReference type="Ensembl" id="ENSDCDT00010070304.1">
    <property type="protein sequence ID" value="ENSDCDP00010059583.1"/>
    <property type="gene ID" value="ENSDCDG00010033291.1"/>
</dbReference>
<reference evidence="5" key="3">
    <citation type="submission" date="2025-09" db="UniProtKB">
        <authorList>
            <consortium name="Ensembl"/>
        </authorList>
    </citation>
    <scope>IDENTIFICATION</scope>
</reference>
<dbReference type="Pfam" id="PF00191">
    <property type="entry name" value="Annexin"/>
    <property type="match status" value="3"/>
</dbReference>
<dbReference type="PROSITE" id="PS00223">
    <property type="entry name" value="ANNEXIN_1"/>
    <property type="match status" value="1"/>
</dbReference>
<dbReference type="AlphaFoldDB" id="A0AAY4EQD3"/>
<evidence type="ECO:0000256" key="1">
    <source>
        <dbReference type="ARBA" id="ARBA00007831"/>
    </source>
</evidence>
<dbReference type="SMART" id="SM00335">
    <property type="entry name" value="ANX"/>
    <property type="match status" value="3"/>
</dbReference>
<organism evidence="5 6">
    <name type="scientific">Denticeps clupeoides</name>
    <name type="common">denticle herring</name>
    <dbReference type="NCBI Taxonomy" id="299321"/>
    <lineage>
        <taxon>Eukaryota</taxon>
        <taxon>Metazoa</taxon>
        <taxon>Chordata</taxon>
        <taxon>Craniata</taxon>
        <taxon>Vertebrata</taxon>
        <taxon>Euteleostomi</taxon>
        <taxon>Actinopterygii</taxon>
        <taxon>Neopterygii</taxon>
        <taxon>Teleostei</taxon>
        <taxon>Clupei</taxon>
        <taxon>Clupeiformes</taxon>
        <taxon>Denticipitoidei</taxon>
        <taxon>Denticipitidae</taxon>
        <taxon>Denticeps</taxon>
    </lineage>
</organism>
<dbReference type="Gene3D" id="1.10.220.10">
    <property type="entry name" value="Annexin"/>
    <property type="match status" value="3"/>
</dbReference>
<dbReference type="InterPro" id="IPR018252">
    <property type="entry name" value="Annexin_repeat_CS"/>
</dbReference>
<name>A0AAY4EQD3_9TELE</name>
<reference evidence="5" key="2">
    <citation type="submission" date="2025-08" db="UniProtKB">
        <authorList>
            <consortium name="Ensembl"/>
        </authorList>
    </citation>
    <scope>IDENTIFICATION</scope>
</reference>
<dbReference type="GO" id="GO:0005737">
    <property type="term" value="C:cytoplasm"/>
    <property type="evidence" value="ECO:0007669"/>
    <property type="project" value="TreeGrafter"/>
</dbReference>
<evidence type="ECO:0000256" key="2">
    <source>
        <dbReference type="ARBA" id="ARBA00022737"/>
    </source>
</evidence>
<dbReference type="PANTHER" id="PTHR10502:SF8">
    <property type="entry name" value="ANNEXIN"/>
    <property type="match status" value="1"/>
</dbReference>
<dbReference type="Proteomes" id="UP000694580">
    <property type="component" value="Chromosome 20"/>
</dbReference>
<evidence type="ECO:0000313" key="6">
    <source>
        <dbReference type="Proteomes" id="UP000694580"/>
    </source>
</evidence>